<evidence type="ECO:0000313" key="3">
    <source>
        <dbReference type="Proteomes" id="UP001165085"/>
    </source>
</evidence>
<reference evidence="3" key="1">
    <citation type="journal article" date="2023" name="Commun. Biol.">
        <title>Genome analysis of Parmales, the sister group of diatoms, reveals the evolutionary specialization of diatoms from phago-mixotrophs to photoautotrophs.</title>
        <authorList>
            <person name="Ban H."/>
            <person name="Sato S."/>
            <person name="Yoshikawa S."/>
            <person name="Yamada K."/>
            <person name="Nakamura Y."/>
            <person name="Ichinomiya M."/>
            <person name="Sato N."/>
            <person name="Blanc-Mathieu R."/>
            <person name="Endo H."/>
            <person name="Kuwata A."/>
            <person name="Ogata H."/>
        </authorList>
    </citation>
    <scope>NUCLEOTIDE SEQUENCE [LARGE SCALE GENOMIC DNA]</scope>
    <source>
        <strain evidence="3">NIES 3701</strain>
    </source>
</reference>
<accession>A0A9W7AMM5</accession>
<dbReference type="Proteomes" id="UP001165085">
    <property type="component" value="Unassembled WGS sequence"/>
</dbReference>
<feature type="region of interest" description="Disordered" evidence="1">
    <location>
        <begin position="89"/>
        <end position="125"/>
    </location>
</feature>
<feature type="compositionally biased region" description="Acidic residues" evidence="1">
    <location>
        <begin position="378"/>
        <end position="387"/>
    </location>
</feature>
<proteinExistence type="predicted"/>
<organism evidence="2 3">
    <name type="scientific">Triparma strigata</name>
    <dbReference type="NCBI Taxonomy" id="1606541"/>
    <lineage>
        <taxon>Eukaryota</taxon>
        <taxon>Sar</taxon>
        <taxon>Stramenopiles</taxon>
        <taxon>Ochrophyta</taxon>
        <taxon>Bolidophyceae</taxon>
        <taxon>Parmales</taxon>
        <taxon>Triparmaceae</taxon>
        <taxon>Triparma</taxon>
    </lineage>
</organism>
<protein>
    <submittedName>
        <fullName evidence="2">Uncharacterized protein</fullName>
    </submittedName>
</protein>
<gene>
    <name evidence="2" type="ORF">TrST_g8508</name>
</gene>
<sequence>MSISFDSIKQTVRSSKFDFNAAASKLSPSLSGEDVRLAFAQKRAINLDERDVVPIIKPASNMDKVDFDFDAGKAMEEAEKLIKEETDRALWKSSSAEASAKKEKWSFSEWQKQQDEEEARHKARNSAAFDKALSALGGTSGEEVDLDSLPPAIAEAVTARREKELLDRNERREREEAERERVELLEQRERLRTRFNADSEDAQGIDPLSTKVAGEGSKISGGVPSAMMSPDVAQAIDIVLDGLELEQGQSGSKNDEDDSESDLGWVLKYLDENPAKSTERPTGPINTSNTASSDEDEDAPLPPARNEEETQADSTLPPIAPTKQYERSTMGGRGGGRGGGRMSTTGSYGGRGGRGGAGRSAVALPPSSPSSSSSSGESEGDESDDDDWQARRRKMKGMGGSSSKPTPTIPTIEKRARAAPPVQQVENNETEEKEEDEEDEDNSVERDEQMALLAAKKEEQRLRRQKEQAELVAKEEEKKRLEEQAKVESEAARISYEMARVQAEKEARERAVQSAVERAERETEHRRVVEDRRQRIIAEAEEQIRVLEEQQEREGREKEEEAKRQQKEEEKAALQEKPLTVADRQASICAAISEQYGASALFDPDLGFLPPLQALTCGATWAALTESLSSPSTSVSPDEFKVYAFPAEAVSELADFLSDYEGILSGVCMAAQKAAQDSGVPSLLSPSGSVPAEYKVFVCLHSKEAKYFPKELSDNCVLVTSVTGSQANTSHNGVPLTHPLRLFSRSPHFAPYPQQGKGAEAEDKPKMVSRCVLVPAATLEKKSLLRKLLTSPAENAIHLCGLRFLTLSKETLALSAQKLPTLKGLAEGSYLVMMIRGPSLIPRWTAICGPSDPSLARLTDPDSIRARFGKGSGRDLQSKLFGDISMMENVGSKECSFFFGGRIASDDGVGGRVEVNTISNMGGGGSGVGVGGKWPQKSKSAMKRVEKLEMSKGKTGEKQAPVRPAYYAVFGAEEEVCVGGVEGSVLGSSVEKLVSEGGLQVTDVVTLPDKAFAVKCKGENASVVATALGFEVEDGGASGFGLPEEDVAAILVGEGVDMPKQSEIDDIPEVQCVVVTPDSFRRDFTGADVPLGSIISSILTPFSVVEGVSYKKGKVGKCKYESELLAAKVVQMEAGLASKVAKDLGLAEDAGVMEKILAKGPCLVLCLRGKRGFGKDMRKRIGPESLQGGSLAARAFNPDCIKAMYAEEDSPSVSCGIGRRKNWNLVCRLFTEGEIGNVRSLFPAELKVELVKAVVKQKRLGVVTKRADKVGFELVAMKVVEAGKVGLILRKGGGRKKWDEVVKALDLPSGEITTVLEGDSGSDFLSKFGPSDESTWLSRDVSYLLGDSSDSLPPPSSKIFLQEGTADSFPPKTYTRLALTLNETTVLVIPPPVLRSSGLPKIFDSIFKSTSNFNIVSIRLHRFTHKSASAYAALKVDCPPDLSAVLEAGDNSPSLIIGIESDNAITRTLKLINQGYVSTSKSKAKAPVKSGGYGVASRRERDGGEAFEDEGGRPMCVASGSQGKAKEEVGMFFGKIWGEDSLE</sequence>
<evidence type="ECO:0000256" key="1">
    <source>
        <dbReference type="SAM" id="MobiDB-lite"/>
    </source>
</evidence>
<dbReference type="EMBL" id="BRXY01000184">
    <property type="protein sequence ID" value="GMH75027.1"/>
    <property type="molecule type" value="Genomic_DNA"/>
</dbReference>
<feature type="region of interest" description="Disordered" evidence="1">
    <location>
        <begin position="192"/>
        <end position="228"/>
    </location>
</feature>
<evidence type="ECO:0000313" key="2">
    <source>
        <dbReference type="EMBL" id="GMH75027.1"/>
    </source>
</evidence>
<feature type="compositionally biased region" description="Basic and acidic residues" evidence="1">
    <location>
        <begin position="99"/>
        <end position="120"/>
    </location>
</feature>
<feature type="compositionally biased region" description="Acidic residues" evidence="1">
    <location>
        <begin position="428"/>
        <end position="442"/>
    </location>
</feature>
<feature type="region of interest" description="Disordered" evidence="1">
    <location>
        <begin position="547"/>
        <end position="575"/>
    </location>
</feature>
<feature type="region of interest" description="Disordered" evidence="1">
    <location>
        <begin position="246"/>
        <end position="450"/>
    </location>
</feature>
<dbReference type="InterPro" id="IPR036850">
    <property type="entry name" value="NDK-like_dom_sf"/>
</dbReference>
<comment type="caution">
    <text evidence="2">The sequence shown here is derived from an EMBL/GenBank/DDBJ whole genome shotgun (WGS) entry which is preliminary data.</text>
</comment>
<dbReference type="InterPro" id="IPR051766">
    <property type="entry name" value="TXND_domain-containing"/>
</dbReference>
<dbReference type="PANTHER" id="PTHR46135:SF4">
    <property type="entry name" value="DYNEIN AXONEMAL ASSEMBLY FACTOR 8"/>
    <property type="match status" value="1"/>
</dbReference>
<dbReference type="Gene3D" id="3.30.70.141">
    <property type="entry name" value="Nucleoside diphosphate kinase-like domain"/>
    <property type="match status" value="2"/>
</dbReference>
<dbReference type="SUPFAM" id="SSF54919">
    <property type="entry name" value="Nucleoside diphosphate kinase, NDK"/>
    <property type="match status" value="2"/>
</dbReference>
<dbReference type="OrthoDB" id="2162449at2759"/>
<feature type="compositionally biased region" description="Basic and acidic residues" evidence="1">
    <location>
        <begin position="547"/>
        <end position="574"/>
    </location>
</feature>
<feature type="compositionally biased region" description="Gly residues" evidence="1">
    <location>
        <begin position="331"/>
        <end position="358"/>
    </location>
</feature>
<feature type="compositionally biased region" description="Basic and acidic residues" evidence="1">
    <location>
        <begin position="269"/>
        <end position="279"/>
    </location>
</feature>
<name>A0A9W7AMM5_9STRA</name>
<dbReference type="PANTHER" id="PTHR46135">
    <property type="entry name" value="NME/NM23 FAMILY MEMBER 8"/>
    <property type="match status" value="1"/>
</dbReference>
<feature type="region of interest" description="Disordered" evidence="1">
    <location>
        <begin position="1488"/>
        <end position="1521"/>
    </location>
</feature>
<feature type="region of interest" description="Disordered" evidence="1">
    <location>
        <begin position="470"/>
        <end position="490"/>
    </location>
</feature>
<keyword evidence="3" id="KW-1185">Reference proteome</keyword>